<gene>
    <name evidence="7" type="ORF">O4220_13045</name>
</gene>
<evidence type="ECO:0000259" key="6">
    <source>
        <dbReference type="PROSITE" id="PS50931"/>
    </source>
</evidence>
<sequence length="308" mass="33006">MLDPRRLRMLAELERLGTIAAVAECLRQSAPGVSMQLAALEKEVGVALTEKNGRNVRLTPAGRVLAGHGVDVVERLTLAEMEIRALRDGASGTYRVAAFPSAARTIIAATWAALRTSGVGSVQLELIEMEPDESMAALRSGDADLAVTHTYSTMEPVDARNVSLWPLRSESVWLAVPAGRRCAEPADLRDFANDDWLAPRRERSCYDMVFRACGDAGFVPRVVAEATDFAVLLALVDAGAGVALVPDLAVDRLPSGVRLLELAQPVTRHLFCAARTSSATDPGLRRLRDAIDSASAALVRDPADITAR</sequence>
<organism evidence="7 8">
    <name type="scientific">Rhodococcus ruber</name>
    <dbReference type="NCBI Taxonomy" id="1830"/>
    <lineage>
        <taxon>Bacteria</taxon>
        <taxon>Bacillati</taxon>
        <taxon>Actinomycetota</taxon>
        <taxon>Actinomycetes</taxon>
        <taxon>Mycobacteriales</taxon>
        <taxon>Nocardiaceae</taxon>
        <taxon>Rhodococcus</taxon>
    </lineage>
</organism>
<evidence type="ECO:0000256" key="3">
    <source>
        <dbReference type="ARBA" id="ARBA00023125"/>
    </source>
</evidence>
<dbReference type="Proteomes" id="UP001081071">
    <property type="component" value="Unassembled WGS sequence"/>
</dbReference>
<dbReference type="InterPro" id="IPR036390">
    <property type="entry name" value="WH_DNA-bd_sf"/>
</dbReference>
<dbReference type="SUPFAM" id="SSF46785">
    <property type="entry name" value="Winged helix' DNA-binding domain"/>
    <property type="match status" value="1"/>
</dbReference>
<evidence type="ECO:0000256" key="4">
    <source>
        <dbReference type="ARBA" id="ARBA00023159"/>
    </source>
</evidence>
<evidence type="ECO:0000256" key="1">
    <source>
        <dbReference type="ARBA" id="ARBA00009437"/>
    </source>
</evidence>
<comment type="similarity">
    <text evidence="1">Belongs to the LysR transcriptional regulatory family.</text>
</comment>
<dbReference type="InterPro" id="IPR036388">
    <property type="entry name" value="WH-like_DNA-bd_sf"/>
</dbReference>
<dbReference type="EMBL" id="JAPWIJ010000005">
    <property type="protein sequence ID" value="MCZ4519444.1"/>
    <property type="molecule type" value="Genomic_DNA"/>
</dbReference>
<proteinExistence type="inferred from homology"/>
<dbReference type="RefSeq" id="WP_269604814.1">
    <property type="nucleotide sequence ID" value="NZ_JAPWIJ010000005.1"/>
</dbReference>
<dbReference type="CDD" id="cd00090">
    <property type="entry name" value="HTH_ARSR"/>
    <property type="match status" value="1"/>
</dbReference>
<keyword evidence="4" id="KW-0010">Activator</keyword>
<dbReference type="InterPro" id="IPR011991">
    <property type="entry name" value="ArsR-like_HTH"/>
</dbReference>
<dbReference type="InterPro" id="IPR000847">
    <property type="entry name" value="LysR_HTH_N"/>
</dbReference>
<reference evidence="7" key="1">
    <citation type="submission" date="2022-12" db="EMBL/GenBank/DDBJ databases">
        <authorList>
            <person name="Krivoruchko A.V."/>
            <person name="Elkin A."/>
        </authorList>
    </citation>
    <scope>NUCLEOTIDE SEQUENCE</scope>
    <source>
        <strain evidence="7">IEGM 1391</strain>
    </source>
</reference>
<keyword evidence="2" id="KW-0805">Transcription regulation</keyword>
<dbReference type="PROSITE" id="PS50931">
    <property type="entry name" value="HTH_LYSR"/>
    <property type="match status" value="1"/>
</dbReference>
<evidence type="ECO:0000256" key="2">
    <source>
        <dbReference type="ARBA" id="ARBA00023015"/>
    </source>
</evidence>
<keyword evidence="3" id="KW-0238">DNA-binding</keyword>
<evidence type="ECO:0000313" key="7">
    <source>
        <dbReference type="EMBL" id="MCZ4519444.1"/>
    </source>
</evidence>
<evidence type="ECO:0000256" key="5">
    <source>
        <dbReference type="ARBA" id="ARBA00023163"/>
    </source>
</evidence>
<feature type="domain" description="HTH lysR-type" evidence="6">
    <location>
        <begin position="2"/>
        <end position="59"/>
    </location>
</feature>
<protein>
    <submittedName>
        <fullName evidence="7">LysR family transcriptional regulator</fullName>
    </submittedName>
</protein>
<keyword evidence="8" id="KW-1185">Reference proteome</keyword>
<dbReference type="Gene3D" id="3.40.190.10">
    <property type="entry name" value="Periplasmic binding protein-like II"/>
    <property type="match status" value="2"/>
</dbReference>
<name>A0ABT4MEM4_9NOCA</name>
<dbReference type="SUPFAM" id="SSF53850">
    <property type="entry name" value="Periplasmic binding protein-like II"/>
    <property type="match status" value="1"/>
</dbReference>
<keyword evidence="5" id="KW-0804">Transcription</keyword>
<dbReference type="InterPro" id="IPR005119">
    <property type="entry name" value="LysR_subst-bd"/>
</dbReference>
<dbReference type="Gene3D" id="1.10.10.10">
    <property type="entry name" value="Winged helix-like DNA-binding domain superfamily/Winged helix DNA-binding domain"/>
    <property type="match status" value="1"/>
</dbReference>
<accession>A0ABT4MEM4</accession>
<dbReference type="PANTHER" id="PTHR30346">
    <property type="entry name" value="TRANSCRIPTIONAL DUAL REGULATOR HCAR-RELATED"/>
    <property type="match status" value="1"/>
</dbReference>
<comment type="caution">
    <text evidence="7">The sequence shown here is derived from an EMBL/GenBank/DDBJ whole genome shotgun (WGS) entry which is preliminary data.</text>
</comment>
<evidence type="ECO:0000313" key="8">
    <source>
        <dbReference type="Proteomes" id="UP001081071"/>
    </source>
</evidence>
<dbReference type="PANTHER" id="PTHR30346:SF29">
    <property type="entry name" value="LYSR SUBSTRATE-BINDING"/>
    <property type="match status" value="1"/>
</dbReference>
<dbReference type="Pfam" id="PF03466">
    <property type="entry name" value="LysR_substrate"/>
    <property type="match status" value="1"/>
</dbReference>
<dbReference type="Pfam" id="PF00126">
    <property type="entry name" value="HTH_1"/>
    <property type="match status" value="1"/>
</dbReference>